<name>A0A426QK10_9GAMM</name>
<dbReference type="GO" id="GO:0043683">
    <property type="term" value="P:type IV pilus assembly"/>
    <property type="evidence" value="ECO:0007669"/>
    <property type="project" value="TreeGrafter"/>
</dbReference>
<gene>
    <name evidence="4" type="ORF">D6C00_09035</name>
</gene>
<feature type="compositionally biased region" description="Polar residues" evidence="2">
    <location>
        <begin position="169"/>
        <end position="179"/>
    </location>
</feature>
<comment type="caution">
    <text evidence="4">The sequence shown here is derived from an EMBL/GenBank/DDBJ whole genome shotgun (WGS) entry which is preliminary data.</text>
</comment>
<dbReference type="InterPro" id="IPR007813">
    <property type="entry name" value="PilN"/>
</dbReference>
<accession>A0A426QK10</accession>
<dbReference type="OrthoDB" id="5296173at2"/>
<feature type="coiled-coil region" evidence="1">
    <location>
        <begin position="47"/>
        <end position="91"/>
    </location>
</feature>
<reference evidence="4 5" key="1">
    <citation type="journal article" date="2010" name="Int. J. Syst. Evol. Microbiol.">
        <title>Thiohalobacter thiocyanaticus gen. nov., sp. nov., a moderately halophilic, sulfur-oxidizing gammaproteobacterium from hypersaline lakes, that utilizes thiocyanate.</title>
        <authorList>
            <person name="Sorokin D.Y."/>
            <person name="Kovaleva O.L."/>
            <person name="Tourova T.P."/>
            <person name="Muyzer G."/>
        </authorList>
    </citation>
    <scope>NUCLEOTIDE SEQUENCE [LARGE SCALE GENOMIC DNA]</scope>
    <source>
        <strain evidence="4 5">Hrh1</strain>
    </source>
</reference>
<dbReference type="PANTHER" id="PTHR40278:SF2">
    <property type="entry name" value="TYPE IV PILUS INNER MEMBRANE COMPONENT PILN"/>
    <property type="match status" value="1"/>
</dbReference>
<dbReference type="Pfam" id="PF05137">
    <property type="entry name" value="PilN"/>
    <property type="match status" value="1"/>
</dbReference>
<dbReference type="PANTHER" id="PTHR40278">
    <property type="entry name" value="DNA UTILIZATION PROTEIN HOFN"/>
    <property type="match status" value="1"/>
</dbReference>
<feature type="transmembrane region" description="Helical" evidence="3">
    <location>
        <begin position="21"/>
        <end position="39"/>
    </location>
</feature>
<dbReference type="EMBL" id="QZMU01000001">
    <property type="protein sequence ID" value="RRQ22080.1"/>
    <property type="molecule type" value="Genomic_DNA"/>
</dbReference>
<protein>
    <submittedName>
        <fullName evidence="4">Pilus assembly protein PilN</fullName>
    </submittedName>
</protein>
<keyword evidence="5" id="KW-1185">Reference proteome</keyword>
<dbReference type="InterPro" id="IPR052534">
    <property type="entry name" value="Extracell_DNA_Util/SecSys_Comp"/>
</dbReference>
<evidence type="ECO:0000256" key="3">
    <source>
        <dbReference type="SAM" id="Phobius"/>
    </source>
</evidence>
<keyword evidence="3" id="KW-1133">Transmembrane helix</keyword>
<keyword evidence="3" id="KW-0472">Membrane</keyword>
<dbReference type="AlphaFoldDB" id="A0A426QK10"/>
<sequence length="192" mass="21760">MARINLLPWREELRAQQQKDFVVQVVLAAVFGAAIWGLWHMQMAGMIENQNSRNSFLQAEIKKLDKEIREINDLEKTKTNLLARMNVIQELQSNRPMSVHLMDELVRTLPDGVHLTQFQQNSTNLTINGVAQSNARVSAYMRNIDGSDWLANPGLQVIETRKNERSRTAEFTLTAKQRNAQADADKDAGGDS</sequence>
<feature type="region of interest" description="Disordered" evidence="2">
    <location>
        <begin position="166"/>
        <end position="192"/>
    </location>
</feature>
<keyword evidence="3" id="KW-0812">Transmembrane</keyword>
<dbReference type="GO" id="GO:0043107">
    <property type="term" value="P:type IV pilus-dependent motility"/>
    <property type="evidence" value="ECO:0007669"/>
    <property type="project" value="TreeGrafter"/>
</dbReference>
<dbReference type="RefSeq" id="WP_125181420.1">
    <property type="nucleotide sequence ID" value="NZ_QZMU01000001.1"/>
</dbReference>
<feature type="compositionally biased region" description="Basic and acidic residues" evidence="2">
    <location>
        <begin position="183"/>
        <end position="192"/>
    </location>
</feature>
<dbReference type="Proteomes" id="UP000287798">
    <property type="component" value="Unassembled WGS sequence"/>
</dbReference>
<evidence type="ECO:0000313" key="4">
    <source>
        <dbReference type="EMBL" id="RRQ22080.1"/>
    </source>
</evidence>
<organism evidence="4 5">
    <name type="scientific">Thiohalobacter thiocyanaticus</name>
    <dbReference type="NCBI Taxonomy" id="585455"/>
    <lineage>
        <taxon>Bacteria</taxon>
        <taxon>Pseudomonadati</taxon>
        <taxon>Pseudomonadota</taxon>
        <taxon>Gammaproteobacteria</taxon>
        <taxon>Thiohalobacterales</taxon>
        <taxon>Thiohalobacteraceae</taxon>
        <taxon>Thiohalobacter</taxon>
    </lineage>
</organism>
<evidence type="ECO:0000256" key="2">
    <source>
        <dbReference type="SAM" id="MobiDB-lite"/>
    </source>
</evidence>
<evidence type="ECO:0000256" key="1">
    <source>
        <dbReference type="SAM" id="Coils"/>
    </source>
</evidence>
<evidence type="ECO:0000313" key="5">
    <source>
        <dbReference type="Proteomes" id="UP000287798"/>
    </source>
</evidence>
<proteinExistence type="predicted"/>
<keyword evidence="1" id="KW-0175">Coiled coil</keyword>